<gene>
    <name evidence="1" type="ORF">NCTC11679_03094</name>
</gene>
<sequence>MNDHYYVTHAQILALRNIVACIVQTMPEDQKKDVLQFLEKFAEIKLMDDIDIPSTSDITSETVDKMNKAYEAVFSEIIDLSTPDFVPGSTPYLQ</sequence>
<dbReference type="RefSeq" id="WP_004104248.1">
    <property type="nucleotide sequence ID" value="NZ_BFEN01000013.1"/>
</dbReference>
<dbReference type="EMBL" id="UGMG01000001">
    <property type="protein sequence ID" value="STV64585.1"/>
    <property type="molecule type" value="Genomic_DNA"/>
</dbReference>
<dbReference type="AlphaFoldDB" id="A0A378C855"/>
<dbReference type="Proteomes" id="UP000255239">
    <property type="component" value="Unassembled WGS sequence"/>
</dbReference>
<protein>
    <submittedName>
        <fullName evidence="1">Uncharacterized protein</fullName>
    </submittedName>
</protein>
<name>A0A378C855_KLEPN</name>
<evidence type="ECO:0000313" key="1">
    <source>
        <dbReference type="EMBL" id="STV64585.1"/>
    </source>
</evidence>
<accession>A0A378C855</accession>
<proteinExistence type="predicted"/>
<organism evidence="1 2">
    <name type="scientific">Klebsiella pneumoniae</name>
    <dbReference type="NCBI Taxonomy" id="573"/>
    <lineage>
        <taxon>Bacteria</taxon>
        <taxon>Pseudomonadati</taxon>
        <taxon>Pseudomonadota</taxon>
        <taxon>Gammaproteobacteria</taxon>
        <taxon>Enterobacterales</taxon>
        <taxon>Enterobacteriaceae</taxon>
        <taxon>Klebsiella/Raoultella group</taxon>
        <taxon>Klebsiella</taxon>
        <taxon>Klebsiella pneumoniae complex</taxon>
    </lineage>
</organism>
<reference evidence="1 2" key="1">
    <citation type="submission" date="2018-06" db="EMBL/GenBank/DDBJ databases">
        <authorList>
            <consortium name="Pathogen Informatics"/>
            <person name="Doyle S."/>
        </authorList>
    </citation>
    <scope>NUCLEOTIDE SEQUENCE [LARGE SCALE GENOMIC DNA]</scope>
    <source>
        <strain evidence="1 2">NCTC11679</strain>
    </source>
</reference>
<evidence type="ECO:0000313" key="2">
    <source>
        <dbReference type="Proteomes" id="UP000255239"/>
    </source>
</evidence>